<dbReference type="AlphaFoldDB" id="A0A0A1UF71"/>
<proteinExistence type="predicted"/>
<organism evidence="2 3">
    <name type="scientific">Entamoeba invadens IP1</name>
    <dbReference type="NCBI Taxonomy" id="370355"/>
    <lineage>
        <taxon>Eukaryota</taxon>
        <taxon>Amoebozoa</taxon>
        <taxon>Evosea</taxon>
        <taxon>Archamoebae</taxon>
        <taxon>Mastigamoebida</taxon>
        <taxon>Entamoebidae</taxon>
        <taxon>Entamoeba</taxon>
    </lineage>
</organism>
<evidence type="ECO:0008006" key="4">
    <source>
        <dbReference type="Google" id="ProtNLM"/>
    </source>
</evidence>
<evidence type="ECO:0000313" key="3">
    <source>
        <dbReference type="Proteomes" id="UP000014680"/>
    </source>
</evidence>
<gene>
    <name evidence="2" type="ORF">EIN_430620</name>
</gene>
<dbReference type="InterPro" id="IPR001806">
    <property type="entry name" value="Small_GTPase"/>
</dbReference>
<dbReference type="EMBL" id="KB206168">
    <property type="protein sequence ID" value="ELP95256.1"/>
    <property type="molecule type" value="Genomic_DNA"/>
</dbReference>
<dbReference type="SUPFAM" id="SSF52540">
    <property type="entry name" value="P-loop containing nucleoside triphosphate hydrolases"/>
    <property type="match status" value="1"/>
</dbReference>
<dbReference type="InterPro" id="IPR027417">
    <property type="entry name" value="P-loop_NTPase"/>
</dbReference>
<name>A0A0A1UF71_ENTIV</name>
<dbReference type="OrthoDB" id="30047at2759"/>
<dbReference type="Proteomes" id="UP000014680">
    <property type="component" value="Unassembled WGS sequence"/>
</dbReference>
<dbReference type="GO" id="GO:0005525">
    <property type="term" value="F:GTP binding"/>
    <property type="evidence" value="ECO:0007669"/>
    <property type="project" value="InterPro"/>
</dbReference>
<feature type="region of interest" description="Disordered" evidence="1">
    <location>
        <begin position="190"/>
        <end position="212"/>
    </location>
</feature>
<keyword evidence="3" id="KW-1185">Reference proteome</keyword>
<dbReference type="Pfam" id="PF00071">
    <property type="entry name" value="Ras"/>
    <property type="match status" value="1"/>
</dbReference>
<dbReference type="GO" id="GO:0003924">
    <property type="term" value="F:GTPase activity"/>
    <property type="evidence" value="ECO:0007669"/>
    <property type="project" value="InterPro"/>
</dbReference>
<dbReference type="KEGG" id="eiv:EIN_430620"/>
<evidence type="ECO:0000313" key="2">
    <source>
        <dbReference type="EMBL" id="ELP95256.1"/>
    </source>
</evidence>
<dbReference type="RefSeq" id="XP_004262027.1">
    <property type="nucleotide sequence ID" value="XM_004261979.1"/>
</dbReference>
<evidence type="ECO:0000256" key="1">
    <source>
        <dbReference type="SAM" id="MobiDB-lite"/>
    </source>
</evidence>
<dbReference type="Gene3D" id="3.40.50.300">
    <property type="entry name" value="P-loop containing nucleotide triphosphate hydrolases"/>
    <property type="match status" value="1"/>
</dbReference>
<protein>
    <recommendedName>
        <fullName evidence="4">Ras family protein</fullName>
    </recommendedName>
</protein>
<dbReference type="GeneID" id="14894256"/>
<sequence>MSKETAQQNSVGVVLIGLPKTGKTALACQFCDQPAPTEYNATTIDTPMDTTLTIGKAMYNFTFNDCSGSALLNSRTTANTILSKGKIHIFVVSPTESDSAEYIQGFFKDLTKDSEPIYRFVFVTHKEQEDKDGVVASLKDFIPDDCKIYQYDVLNQKDEIVNNFTDFMKRALVEHKELFEGCLATEKPKKAQPADSAKQGDAPKKKKACLIF</sequence>
<accession>A0A0A1UF71</accession>
<reference evidence="2 3" key="1">
    <citation type="submission" date="2012-10" db="EMBL/GenBank/DDBJ databases">
        <authorList>
            <person name="Zafar N."/>
            <person name="Inman J."/>
            <person name="Hall N."/>
            <person name="Lorenzi H."/>
            <person name="Caler E."/>
        </authorList>
    </citation>
    <scope>NUCLEOTIDE SEQUENCE [LARGE SCALE GENOMIC DNA]</scope>
    <source>
        <strain evidence="2 3">IP1</strain>
    </source>
</reference>
<dbReference type="VEuPathDB" id="AmoebaDB:EIN_430620"/>